<evidence type="ECO:0000313" key="1">
    <source>
        <dbReference type="EMBL" id="OMJ81838.1"/>
    </source>
</evidence>
<keyword evidence="2" id="KW-1185">Reference proteome</keyword>
<dbReference type="Proteomes" id="UP000187209">
    <property type="component" value="Unassembled WGS sequence"/>
</dbReference>
<comment type="caution">
    <text evidence="1">The sequence shown here is derived from an EMBL/GenBank/DDBJ whole genome shotgun (WGS) entry which is preliminary data.</text>
</comment>
<organism evidence="1 2">
    <name type="scientific">Stentor coeruleus</name>
    <dbReference type="NCBI Taxonomy" id="5963"/>
    <lineage>
        <taxon>Eukaryota</taxon>
        <taxon>Sar</taxon>
        <taxon>Alveolata</taxon>
        <taxon>Ciliophora</taxon>
        <taxon>Postciliodesmatophora</taxon>
        <taxon>Heterotrichea</taxon>
        <taxon>Heterotrichida</taxon>
        <taxon>Stentoridae</taxon>
        <taxon>Stentor</taxon>
    </lineage>
</organism>
<reference evidence="1 2" key="1">
    <citation type="submission" date="2016-11" db="EMBL/GenBank/DDBJ databases">
        <title>The macronuclear genome of Stentor coeruleus: a giant cell with tiny introns.</title>
        <authorList>
            <person name="Slabodnick M."/>
            <person name="Ruby J.G."/>
            <person name="Reiff S.B."/>
            <person name="Swart E.C."/>
            <person name="Gosai S."/>
            <person name="Prabakaran S."/>
            <person name="Witkowska E."/>
            <person name="Larue G.E."/>
            <person name="Fisher S."/>
            <person name="Freeman R.M."/>
            <person name="Gunawardena J."/>
            <person name="Chu W."/>
            <person name="Stover N.A."/>
            <person name="Gregory B.D."/>
            <person name="Nowacki M."/>
            <person name="Derisi J."/>
            <person name="Roy S.W."/>
            <person name="Marshall W.F."/>
            <person name="Sood P."/>
        </authorList>
    </citation>
    <scope>NUCLEOTIDE SEQUENCE [LARGE SCALE GENOMIC DNA]</scope>
    <source>
        <strain evidence="1">WM001</strain>
    </source>
</reference>
<name>A0A1R2BYG6_9CILI</name>
<protein>
    <submittedName>
        <fullName evidence="1">Uncharacterized protein</fullName>
    </submittedName>
</protein>
<dbReference type="OrthoDB" id="423607at2759"/>
<dbReference type="AlphaFoldDB" id="A0A1R2BYG6"/>
<dbReference type="EMBL" id="MPUH01000364">
    <property type="protein sequence ID" value="OMJ81838.1"/>
    <property type="molecule type" value="Genomic_DNA"/>
</dbReference>
<proteinExistence type="predicted"/>
<gene>
    <name evidence="1" type="ORF">SteCoe_17601</name>
</gene>
<sequence>MFDYQYGTSTKKFKQEVEKMKPKLSIRPQGMSKLYSLILKFSHGLEVVNVSTLSKQWYVASWNSTLWQEICLSLGESDRIEMLLELAESKIRTCERRFKKQDLCDLIPEAEVREALKWKLVYGQLIYNTCSCCKIQENKLRFLPILQKSLCYNCAKLPAYSMITLENAEIDYGITRKHINEHQIEGLRIPDPDHKGNYIFVYYISDISRLKELIENRKKEDSANRTELHERRRTEMIYALKKEGIDDNFISACLDTEGSLAYNYIVGKSRMPVLRIAKKMLSRYEKWRENEQEDEILPEPETILPLKRPKIHLTTDDKISRKLELVDRLVLMGVNTDDIGLDDPESLSNAYIEGRTKEDLGPVAGAIWREHKPIFNGTPFRKIPLYMNQNPPPESSSDSD</sequence>
<accession>A0A1R2BYG6</accession>
<evidence type="ECO:0000313" key="2">
    <source>
        <dbReference type="Proteomes" id="UP000187209"/>
    </source>
</evidence>